<dbReference type="GO" id="GO:0008360">
    <property type="term" value="P:regulation of cell shape"/>
    <property type="evidence" value="ECO:0007669"/>
    <property type="project" value="UniProtKB-KW"/>
</dbReference>
<dbReference type="InterPro" id="IPR001967">
    <property type="entry name" value="Peptidase_S11_N"/>
</dbReference>
<feature type="active site" description="Acyl-ester intermediate" evidence="7">
    <location>
        <position position="103"/>
    </location>
</feature>
<keyword evidence="3" id="KW-0378">Hydrolase</keyword>
<evidence type="ECO:0000256" key="4">
    <source>
        <dbReference type="ARBA" id="ARBA00022960"/>
    </source>
</evidence>
<dbReference type="PANTHER" id="PTHR35333:SF3">
    <property type="entry name" value="BETA-LACTAMASE-TYPE TRANSPEPTIDASE FOLD CONTAINING PROTEIN"/>
    <property type="match status" value="1"/>
</dbReference>
<dbReference type="Gene3D" id="3.40.710.10">
    <property type="entry name" value="DD-peptidase/beta-lactamase superfamily"/>
    <property type="match status" value="1"/>
</dbReference>
<dbReference type="InterPro" id="IPR018044">
    <property type="entry name" value="Peptidase_S11"/>
</dbReference>
<evidence type="ECO:0000259" key="10">
    <source>
        <dbReference type="Pfam" id="PF00768"/>
    </source>
</evidence>
<organism evidence="11 12">
    <name type="scientific">Candidatus Jorgensenbacteria bacterium GWA1_54_12</name>
    <dbReference type="NCBI Taxonomy" id="1798468"/>
    <lineage>
        <taxon>Bacteria</taxon>
        <taxon>Candidatus Joergenseniibacteriota</taxon>
    </lineage>
</organism>
<dbReference type="GO" id="GO:0046677">
    <property type="term" value="P:response to antibiotic"/>
    <property type="evidence" value="ECO:0007669"/>
    <property type="project" value="InterPro"/>
</dbReference>
<reference evidence="11 12" key="1">
    <citation type="journal article" date="2016" name="Nat. Commun.">
        <title>Thousands of microbial genomes shed light on interconnected biogeochemical processes in an aquifer system.</title>
        <authorList>
            <person name="Anantharaman K."/>
            <person name="Brown C.T."/>
            <person name="Hug L.A."/>
            <person name="Sharon I."/>
            <person name="Castelle C.J."/>
            <person name="Probst A.J."/>
            <person name="Thomas B.C."/>
            <person name="Singh A."/>
            <person name="Wilkins M.J."/>
            <person name="Karaoz U."/>
            <person name="Brodie E.L."/>
            <person name="Williams K.H."/>
            <person name="Hubbard S.S."/>
            <person name="Banfield J.F."/>
        </authorList>
    </citation>
    <scope>NUCLEOTIDE SEQUENCE [LARGE SCALE GENOMIC DNA]</scope>
</reference>
<dbReference type="PANTHER" id="PTHR35333">
    <property type="entry name" value="BETA-LACTAMASE"/>
    <property type="match status" value="1"/>
</dbReference>
<evidence type="ECO:0000256" key="1">
    <source>
        <dbReference type="ARBA" id="ARBA00007164"/>
    </source>
</evidence>
<dbReference type="GO" id="GO:0009002">
    <property type="term" value="F:serine-type D-Ala-D-Ala carboxypeptidase activity"/>
    <property type="evidence" value="ECO:0007669"/>
    <property type="project" value="InterPro"/>
</dbReference>
<dbReference type="GO" id="GO:0030655">
    <property type="term" value="P:beta-lactam antibiotic catabolic process"/>
    <property type="evidence" value="ECO:0007669"/>
    <property type="project" value="InterPro"/>
</dbReference>
<gene>
    <name evidence="11" type="ORF">A2110_00675</name>
</gene>
<dbReference type="AlphaFoldDB" id="A0A1F6BL40"/>
<dbReference type="PRINTS" id="PR00725">
    <property type="entry name" value="DADACBPTASE1"/>
</dbReference>
<dbReference type="InterPro" id="IPR000871">
    <property type="entry name" value="Beta-lactam_class-A"/>
</dbReference>
<comment type="similarity">
    <text evidence="1 9">Belongs to the peptidase S11 family.</text>
</comment>
<dbReference type="SUPFAM" id="SSF56601">
    <property type="entry name" value="beta-lactamase/transpeptidase-like"/>
    <property type="match status" value="1"/>
</dbReference>
<dbReference type="GO" id="GO:0006508">
    <property type="term" value="P:proteolysis"/>
    <property type="evidence" value="ECO:0007669"/>
    <property type="project" value="InterPro"/>
</dbReference>
<dbReference type="GO" id="GO:0009252">
    <property type="term" value="P:peptidoglycan biosynthetic process"/>
    <property type="evidence" value="ECO:0007669"/>
    <property type="project" value="UniProtKB-KW"/>
</dbReference>
<dbReference type="InterPro" id="IPR012338">
    <property type="entry name" value="Beta-lactam/transpept-like"/>
</dbReference>
<feature type="binding site" evidence="8">
    <location>
        <position position="263"/>
    </location>
    <ligand>
        <name>substrate</name>
    </ligand>
</feature>
<evidence type="ECO:0000256" key="7">
    <source>
        <dbReference type="PIRSR" id="PIRSR618044-1"/>
    </source>
</evidence>
<name>A0A1F6BL40_9BACT</name>
<keyword evidence="2" id="KW-0732">Signal</keyword>
<dbReference type="Pfam" id="PF00768">
    <property type="entry name" value="Peptidase_S11"/>
    <property type="match status" value="1"/>
</dbReference>
<evidence type="ECO:0000256" key="2">
    <source>
        <dbReference type="ARBA" id="ARBA00022729"/>
    </source>
</evidence>
<accession>A0A1F6BL40</accession>
<keyword evidence="5" id="KW-0573">Peptidoglycan synthesis</keyword>
<evidence type="ECO:0000256" key="6">
    <source>
        <dbReference type="ARBA" id="ARBA00023316"/>
    </source>
</evidence>
<dbReference type="Proteomes" id="UP000176273">
    <property type="component" value="Unassembled WGS sequence"/>
</dbReference>
<keyword evidence="6" id="KW-0961">Cell wall biogenesis/degradation</keyword>
<dbReference type="GO" id="GO:0008800">
    <property type="term" value="F:beta-lactamase activity"/>
    <property type="evidence" value="ECO:0007669"/>
    <property type="project" value="InterPro"/>
</dbReference>
<protein>
    <recommendedName>
        <fullName evidence="10">Peptidase S11 D-alanyl-D-alanine carboxypeptidase A N-terminal domain-containing protein</fullName>
    </recommendedName>
</protein>
<dbReference type="EMBL" id="MFKH01000006">
    <property type="protein sequence ID" value="OGG37639.1"/>
    <property type="molecule type" value="Genomic_DNA"/>
</dbReference>
<evidence type="ECO:0000256" key="9">
    <source>
        <dbReference type="RuleBase" id="RU004016"/>
    </source>
</evidence>
<feature type="active site" description="Proton acceptor" evidence="7">
    <location>
        <position position="106"/>
    </location>
</feature>
<proteinExistence type="inferred from homology"/>
<dbReference type="STRING" id="1798468.A2110_00675"/>
<evidence type="ECO:0000313" key="11">
    <source>
        <dbReference type="EMBL" id="OGG37639.1"/>
    </source>
</evidence>
<evidence type="ECO:0000256" key="5">
    <source>
        <dbReference type="ARBA" id="ARBA00022984"/>
    </source>
</evidence>
<feature type="domain" description="Peptidase S11 D-alanyl-D-alanine carboxypeptidase A N-terminal" evidence="10">
    <location>
        <begin position="71"/>
        <end position="293"/>
    </location>
</feature>
<comment type="caution">
    <text evidence="11">The sequence shown here is derived from an EMBL/GenBank/DDBJ whole genome shotgun (WGS) entry which is preliminary data.</text>
</comment>
<evidence type="ECO:0000256" key="3">
    <source>
        <dbReference type="ARBA" id="ARBA00022801"/>
    </source>
</evidence>
<sequence length="314" mass="34097">MFPRSQAFLFAGVLLISLLLTRGGGTSPKEIAVSRNSLPSGGGFFSLQQASIREIAVDVPRVPARRWDVPDPAISARAALVYSLDDRIPLFYKNTKEAFTLASLTKLVTAIAVAEDIGLDKNIPITQEIIATEGEAGNLVSGEVYAARDLLAIMLLASSNDAAAAFEAYYGGTGKFAELLNRKVSEQELASTVLYDGSGLNDSNKSTAYDMFSLILYILEHHPDFFQLTQNLQLNIQPVNDPQTKTVYNINSLAGDPIFLGGKTGTSPEAGENLVALLRHGDRRIVTILFGSKNRAKDAHAVLDWIEEAYEFQN</sequence>
<keyword evidence="4" id="KW-0133">Cell shape</keyword>
<feature type="active site" evidence="7">
    <location>
        <position position="158"/>
    </location>
</feature>
<dbReference type="GO" id="GO:0071555">
    <property type="term" value="P:cell wall organization"/>
    <property type="evidence" value="ECO:0007669"/>
    <property type="project" value="UniProtKB-KW"/>
</dbReference>
<evidence type="ECO:0000256" key="8">
    <source>
        <dbReference type="PIRSR" id="PIRSR618044-2"/>
    </source>
</evidence>
<evidence type="ECO:0000313" key="12">
    <source>
        <dbReference type="Proteomes" id="UP000176273"/>
    </source>
</evidence>